<proteinExistence type="predicted"/>
<name>A0A326TVZ9_THEHA</name>
<feature type="compositionally biased region" description="Pro residues" evidence="1">
    <location>
        <begin position="39"/>
        <end position="53"/>
    </location>
</feature>
<dbReference type="Pfam" id="PF07143">
    <property type="entry name" value="CrtC"/>
    <property type="match status" value="1"/>
</dbReference>
<dbReference type="PROSITE" id="PS51257">
    <property type="entry name" value="PROKAR_LIPOPROTEIN"/>
    <property type="match status" value="1"/>
</dbReference>
<dbReference type="InterPro" id="IPR010791">
    <property type="entry name" value="AttH_dom"/>
</dbReference>
<dbReference type="GO" id="GO:0016787">
    <property type="term" value="F:hydrolase activity"/>
    <property type="evidence" value="ECO:0007669"/>
    <property type="project" value="UniProtKB-KW"/>
</dbReference>
<feature type="region of interest" description="Disordered" evidence="1">
    <location>
        <begin position="35"/>
        <end position="56"/>
    </location>
</feature>
<keyword evidence="3" id="KW-0378">Hydrolase</keyword>
<dbReference type="PANTHER" id="PTHR38591">
    <property type="entry name" value="HYDROLASE"/>
    <property type="match status" value="1"/>
</dbReference>
<dbReference type="Pfam" id="PF17186">
    <property type="entry name" value="Lipocalin_9"/>
    <property type="match status" value="1"/>
</dbReference>
<dbReference type="Proteomes" id="UP000248806">
    <property type="component" value="Unassembled WGS sequence"/>
</dbReference>
<protein>
    <submittedName>
        <fullName evidence="3">Putative secreted hydrolase</fullName>
    </submittedName>
</protein>
<dbReference type="PANTHER" id="PTHR38591:SF1">
    <property type="entry name" value="BLL1000 PROTEIN"/>
    <property type="match status" value="1"/>
</dbReference>
<evidence type="ECO:0000256" key="1">
    <source>
        <dbReference type="SAM" id="MobiDB-lite"/>
    </source>
</evidence>
<dbReference type="RefSeq" id="WP_170142979.1">
    <property type="nucleotide sequence ID" value="NZ_BIFX01000001.1"/>
</dbReference>
<dbReference type="AlphaFoldDB" id="A0A326TVZ9"/>
<feature type="domain" description="AttH" evidence="2">
    <location>
        <begin position="65"/>
        <end position="228"/>
    </location>
</feature>
<organism evidence="3 4">
    <name type="scientific">Thermosporothrix hazakensis</name>
    <dbReference type="NCBI Taxonomy" id="644383"/>
    <lineage>
        <taxon>Bacteria</taxon>
        <taxon>Bacillati</taxon>
        <taxon>Chloroflexota</taxon>
        <taxon>Ktedonobacteria</taxon>
        <taxon>Ktedonobacterales</taxon>
        <taxon>Thermosporotrichaceae</taxon>
        <taxon>Thermosporothrix</taxon>
    </lineage>
</organism>
<evidence type="ECO:0000313" key="3">
    <source>
        <dbReference type="EMBL" id="PZW21025.1"/>
    </source>
</evidence>
<dbReference type="SUPFAM" id="SSF159245">
    <property type="entry name" value="AttH-like"/>
    <property type="match status" value="1"/>
</dbReference>
<dbReference type="EMBL" id="QKUF01000038">
    <property type="protein sequence ID" value="PZW21025.1"/>
    <property type="molecule type" value="Genomic_DNA"/>
</dbReference>
<accession>A0A326TVZ9</accession>
<sequence>MNRARKQHPYWLILVAVLGILLSSCGFPGMVSTTQQLPPVKPTPSPTPLPPARLPQDDGRHNNLTEWWYYTGHLTAKEATGKLRHYGFEFVIFQVLRADLPPFYASHFAITDKSKGTFQYDQRRIMSPTIARNDVKGFDLHIGDWTMQGYNGQDHLAASMQNYAITLQLAARKPAALHNGDGLIPYGLAGFSYYYSRTKMNVSGSIVDHGQMLQIEQGQAWMDHQWGDFLTLASGGWEWFSLQLHDNSEIMVYYIRDASGKVLATYVGYVDASGKDIVLPASALHTTILEQWKSPHTGFVYPSGWKIEITDKRIPITLLIKPVLKDQELVVKQTTGNVYWEGAVTVEGQKHGKPVTGDGYVELTGFTKKRQKAPGFS</sequence>
<evidence type="ECO:0000313" key="4">
    <source>
        <dbReference type="Proteomes" id="UP000248806"/>
    </source>
</evidence>
<dbReference type="InterPro" id="IPR023374">
    <property type="entry name" value="AttH-like_dom_sf"/>
</dbReference>
<evidence type="ECO:0000259" key="2">
    <source>
        <dbReference type="Pfam" id="PF07143"/>
    </source>
</evidence>
<reference evidence="3 4" key="1">
    <citation type="submission" date="2018-06" db="EMBL/GenBank/DDBJ databases">
        <title>Genomic Encyclopedia of Archaeal and Bacterial Type Strains, Phase II (KMG-II): from individual species to whole genera.</title>
        <authorList>
            <person name="Goeker M."/>
        </authorList>
    </citation>
    <scope>NUCLEOTIDE SEQUENCE [LARGE SCALE GENOMIC DNA]</scope>
    <source>
        <strain evidence="3 4">ATCC BAA-1881</strain>
    </source>
</reference>
<keyword evidence="4" id="KW-1185">Reference proteome</keyword>
<gene>
    <name evidence="3" type="ORF">EI42_05787</name>
</gene>
<dbReference type="Gene3D" id="2.40.370.10">
    <property type="entry name" value="AttH-like domain"/>
    <property type="match status" value="2"/>
</dbReference>
<comment type="caution">
    <text evidence="3">The sequence shown here is derived from an EMBL/GenBank/DDBJ whole genome shotgun (WGS) entry which is preliminary data.</text>
</comment>